<keyword evidence="2" id="KW-0732">Signal</keyword>
<dbReference type="InterPro" id="IPR036819">
    <property type="entry name" value="Subtilisin_inhibitor-like_sf"/>
</dbReference>
<name>A0ABY5YUK1_9MICC</name>
<proteinExistence type="predicted"/>
<feature type="region of interest" description="Disordered" evidence="1">
    <location>
        <begin position="27"/>
        <end position="66"/>
    </location>
</feature>
<gene>
    <name evidence="3" type="ORF">N2K95_01030</name>
</gene>
<evidence type="ECO:0000313" key="3">
    <source>
        <dbReference type="EMBL" id="UWX97320.1"/>
    </source>
</evidence>
<dbReference type="RefSeq" id="WP_260652532.1">
    <property type="nucleotide sequence ID" value="NZ_CP104275.1"/>
</dbReference>
<dbReference type="SUPFAM" id="SSF55399">
    <property type="entry name" value="Subtilisin inhibitor"/>
    <property type="match status" value="1"/>
</dbReference>
<feature type="compositionally biased region" description="Low complexity" evidence="1">
    <location>
        <begin position="33"/>
        <end position="51"/>
    </location>
</feature>
<dbReference type="Gene3D" id="3.30.350.10">
    <property type="entry name" value="Subtilisin inhibitor-like"/>
    <property type="match status" value="1"/>
</dbReference>
<evidence type="ECO:0008006" key="5">
    <source>
        <dbReference type="Google" id="ProtNLM"/>
    </source>
</evidence>
<feature type="chain" id="PRO_5047233763" description="Serine protease inhibitor" evidence="2">
    <location>
        <begin position="22"/>
        <end position="179"/>
    </location>
</feature>
<feature type="compositionally biased region" description="Pro residues" evidence="1">
    <location>
        <begin position="52"/>
        <end position="61"/>
    </location>
</feature>
<keyword evidence="4" id="KW-1185">Reference proteome</keyword>
<feature type="signal peptide" evidence="2">
    <location>
        <begin position="1"/>
        <end position="21"/>
    </location>
</feature>
<dbReference type="EMBL" id="CP104275">
    <property type="protein sequence ID" value="UWX97320.1"/>
    <property type="molecule type" value="Genomic_DNA"/>
</dbReference>
<evidence type="ECO:0000313" key="4">
    <source>
        <dbReference type="Proteomes" id="UP001059859"/>
    </source>
</evidence>
<dbReference type="Proteomes" id="UP001059859">
    <property type="component" value="Chromosome"/>
</dbReference>
<dbReference type="PROSITE" id="PS51257">
    <property type="entry name" value="PROKAR_LIPOPROTEIN"/>
    <property type="match status" value="1"/>
</dbReference>
<accession>A0ABY5YUK1</accession>
<evidence type="ECO:0000256" key="1">
    <source>
        <dbReference type="SAM" id="MobiDB-lite"/>
    </source>
</evidence>
<reference evidence="3" key="1">
    <citation type="submission" date="2022-09" db="EMBL/GenBank/DDBJ databases">
        <title>Novel species in genus Arthrobacter.</title>
        <authorList>
            <person name="Liu Y."/>
        </authorList>
    </citation>
    <scope>NUCLEOTIDE SEQUENCE</scope>
    <source>
        <strain evidence="3">Zg-Y815</strain>
    </source>
</reference>
<sequence length="179" mass="17709">MRNIQGTVIVPLLLCTAVLLAACGGNAGNSAESPQSTESPVSPVSPAESPSTTPPTPPAASPAPSAAAPISLTVEFKADGTTTSSTWTLQCDGAEPLAGSTVPDPAGACALLAEQGAAALAEPAAGLMCKQQISGMQRAHVTGTVNGASVDANFSLRDGCQTSRWERLTALLGPADGAL</sequence>
<organism evidence="3 4">
    <name type="scientific">Arthrobacter zhaoxinii</name>
    <dbReference type="NCBI Taxonomy" id="2964616"/>
    <lineage>
        <taxon>Bacteria</taxon>
        <taxon>Bacillati</taxon>
        <taxon>Actinomycetota</taxon>
        <taxon>Actinomycetes</taxon>
        <taxon>Micrococcales</taxon>
        <taxon>Micrococcaceae</taxon>
        <taxon>Arthrobacter</taxon>
    </lineage>
</organism>
<evidence type="ECO:0000256" key="2">
    <source>
        <dbReference type="SAM" id="SignalP"/>
    </source>
</evidence>
<protein>
    <recommendedName>
        <fullName evidence="5">Serine protease inhibitor</fullName>
    </recommendedName>
</protein>